<proteinExistence type="predicted"/>
<dbReference type="EMBL" id="LN847065">
    <property type="protein sequence ID" value="CRI43146.1"/>
    <property type="molecule type" value="Genomic_DNA"/>
</dbReference>
<dbReference type="Pfam" id="PF05302">
    <property type="entry name" value="DUF720"/>
    <property type="match status" value="1"/>
</dbReference>
<evidence type="ECO:0008006" key="3">
    <source>
        <dbReference type="Google" id="ProtNLM"/>
    </source>
</evidence>
<dbReference type="EMBL" id="LN847009">
    <property type="protein sequence ID" value="CRI42058.1"/>
    <property type="molecule type" value="Genomic_DNA"/>
</dbReference>
<organism evidence="1">
    <name type="scientific">Chlamydia pneumoniae</name>
    <name type="common">Chlamydophila pneumoniae</name>
    <dbReference type="NCBI Taxonomy" id="83558"/>
    <lineage>
        <taxon>Bacteria</taxon>
        <taxon>Pseudomonadati</taxon>
        <taxon>Chlamydiota</taxon>
        <taxon>Chlamydiia</taxon>
        <taxon>Chlamydiales</taxon>
        <taxon>Chlamydiaceae</taxon>
        <taxon>Chlamydia/Chlamydophila group</taxon>
        <taxon>Chlamydia</taxon>
    </lineage>
</organism>
<name>A0A0F7WXB5_CHLPN</name>
<accession>A0A0F7WXB5</accession>
<evidence type="ECO:0000313" key="1">
    <source>
        <dbReference type="EMBL" id="CRI42058.1"/>
    </source>
</evidence>
<reference evidence="1" key="1">
    <citation type="submission" date="2015-05" db="EMBL/GenBank/DDBJ databases">
        <authorList>
            <person name="Rattei Thomas"/>
        </authorList>
    </citation>
    <scope>NUCLEOTIDE SEQUENCE</scope>
    <source>
        <strain evidence="2">DC9</strain>
        <strain evidence="1">GiD</strain>
    </source>
</reference>
<sequence length="175" mass="18896">MNMWIIDPLSAKKPLQAAINVPGTPITGGPNTATADDIIAKFSKDSNPLIVTVYYVYQSVLVAQDNLSIIAQELQANSSAQTYLNNQEALYQYVSIPKNKLNDNSSSYLQNIQSDNQAIGASRQAIQNQISSLGNAAQVISSNLNTNNNIIQQSLQVGQALIQTFSQIVSLIANI</sequence>
<protein>
    <recommendedName>
        <fullName evidence="3">DUF720 domain-containing protein</fullName>
    </recommendedName>
</protein>
<dbReference type="AlphaFoldDB" id="A0A0F7WXB5"/>
<dbReference type="InterPro" id="IPR007966">
    <property type="entry name" value="DUF720"/>
</dbReference>
<evidence type="ECO:0000313" key="2">
    <source>
        <dbReference type="EMBL" id="CRI43146.1"/>
    </source>
</evidence>
<gene>
    <name evidence="2" type="ORF">BN1224_DC9_CL_00300</name>
    <name evidence="1" type="ORF">BN1224_GiD_B_00410</name>
</gene>